<evidence type="ECO:0000313" key="5">
    <source>
        <dbReference type="Proteomes" id="UP000276437"/>
    </source>
</evidence>
<dbReference type="AlphaFoldDB" id="A0A348AN66"/>
<evidence type="ECO:0000259" key="3">
    <source>
        <dbReference type="Pfam" id="PF02784"/>
    </source>
</evidence>
<name>A0A348AN66_9FIRM</name>
<evidence type="ECO:0000256" key="2">
    <source>
        <dbReference type="ARBA" id="ARBA00022898"/>
    </source>
</evidence>
<protein>
    <submittedName>
        <fullName evidence="4">L-glutamyl-[BtrI acyl-carrier protein] decarboxylase</fullName>
        <ecNumber evidence="4">4.1.1.95</ecNumber>
    </submittedName>
</protein>
<gene>
    <name evidence="4" type="primary">btrK</name>
    <name evidence="4" type="ORF">MAMMFC1_03207</name>
</gene>
<accession>A0A348AN66</accession>
<keyword evidence="4" id="KW-0456">Lyase</keyword>
<dbReference type="Proteomes" id="UP000276437">
    <property type="component" value="Chromosome"/>
</dbReference>
<dbReference type="KEGG" id="mana:MAMMFC1_03207"/>
<dbReference type="GO" id="GO:0009089">
    <property type="term" value="P:lysine biosynthetic process via diaminopimelate"/>
    <property type="evidence" value="ECO:0007669"/>
    <property type="project" value="TreeGrafter"/>
</dbReference>
<dbReference type="InterPro" id="IPR029066">
    <property type="entry name" value="PLP-binding_barrel"/>
</dbReference>
<keyword evidence="2" id="KW-0663">Pyridoxal phosphate</keyword>
<dbReference type="GO" id="GO:0008836">
    <property type="term" value="F:diaminopimelate decarboxylase activity"/>
    <property type="evidence" value="ECO:0007669"/>
    <property type="project" value="TreeGrafter"/>
</dbReference>
<dbReference type="InterPro" id="IPR022644">
    <property type="entry name" value="De-COase2_N"/>
</dbReference>
<dbReference type="EC" id="4.1.1.95" evidence="4"/>
<feature type="domain" description="Orn/DAP/Arg decarboxylase 2 N-terminal" evidence="3">
    <location>
        <begin position="1"/>
        <end position="183"/>
    </location>
</feature>
<dbReference type="PANTHER" id="PTHR43727:SF2">
    <property type="entry name" value="GROUP IV DECARBOXYLASE"/>
    <property type="match status" value="1"/>
</dbReference>
<dbReference type="Pfam" id="PF02784">
    <property type="entry name" value="Orn_Arg_deC_N"/>
    <property type="match status" value="1"/>
</dbReference>
<comment type="cofactor">
    <cofactor evidence="1">
        <name>pyridoxal 5'-phosphate</name>
        <dbReference type="ChEBI" id="CHEBI:597326"/>
    </cofactor>
</comment>
<dbReference type="SUPFAM" id="SSF51419">
    <property type="entry name" value="PLP-binding barrel"/>
    <property type="match status" value="1"/>
</dbReference>
<reference evidence="4 5" key="1">
    <citation type="journal article" date="2018" name="Int. J. Syst. Evol. Microbiol.">
        <title>Methylomusa anaerophila gen. nov., sp. nov., an anaerobic methanol-utilizing bacterium isolated from a microbial fuel cell.</title>
        <authorList>
            <person name="Amano N."/>
            <person name="Yamamuro A."/>
            <person name="Miyahara M."/>
            <person name="Kouzuma A."/>
            <person name="Abe T."/>
            <person name="Watanabe K."/>
        </authorList>
    </citation>
    <scope>NUCLEOTIDE SEQUENCE [LARGE SCALE GENOMIC DNA]</scope>
    <source>
        <strain evidence="4 5">MMFC1</strain>
    </source>
</reference>
<proteinExistence type="predicted"/>
<organism evidence="4 5">
    <name type="scientific">Methylomusa anaerophila</name>
    <dbReference type="NCBI Taxonomy" id="1930071"/>
    <lineage>
        <taxon>Bacteria</taxon>
        <taxon>Bacillati</taxon>
        <taxon>Bacillota</taxon>
        <taxon>Negativicutes</taxon>
        <taxon>Selenomonadales</taxon>
        <taxon>Sporomusaceae</taxon>
        <taxon>Methylomusa</taxon>
    </lineage>
</organism>
<dbReference type="EMBL" id="AP018449">
    <property type="protein sequence ID" value="BBB92514.1"/>
    <property type="molecule type" value="Genomic_DNA"/>
</dbReference>
<dbReference type="PANTHER" id="PTHR43727">
    <property type="entry name" value="DIAMINOPIMELATE DECARBOXYLASE"/>
    <property type="match status" value="1"/>
</dbReference>
<evidence type="ECO:0000313" key="4">
    <source>
        <dbReference type="EMBL" id="BBB92514.1"/>
    </source>
</evidence>
<sequence length="220" mass="23767">MSRAGLGADAASAGEVRKAVDAGFACRNILYSSPGKTPADIEHTLGKAMLVADSYNELAIINLISQKRNERIAVSLRINPAFHIGMGASPAITAGAASKFGVDEESLLPNKHFIDTLEFIEITVIHVFLRSQVLGDDAIYQYFKRFFAIAAFCQEQLSWNLSLIDFGGGFGVPYSPTEQPLDWSNAGAYGYSLSPADFAGHSRPREIYLNAAGLVAEDFL</sequence>
<dbReference type="Gene3D" id="3.20.20.10">
    <property type="entry name" value="Alanine racemase"/>
    <property type="match status" value="1"/>
</dbReference>
<evidence type="ECO:0000256" key="1">
    <source>
        <dbReference type="ARBA" id="ARBA00001933"/>
    </source>
</evidence>
<keyword evidence="5" id="KW-1185">Reference proteome</keyword>